<protein>
    <recommendedName>
        <fullName evidence="3">Rrf2 family transcriptional regulator</fullName>
    </recommendedName>
</protein>
<accession>A0A2M7S5H2</accession>
<dbReference type="GO" id="GO:0003700">
    <property type="term" value="F:DNA-binding transcription factor activity"/>
    <property type="evidence" value="ECO:0007669"/>
    <property type="project" value="TreeGrafter"/>
</dbReference>
<dbReference type="AlphaFoldDB" id="A0A2M7S5H2"/>
<dbReference type="PANTHER" id="PTHR33221:SF15">
    <property type="entry name" value="HTH-TYPE TRANSCRIPTIONAL REGULATOR YWGB-RELATED"/>
    <property type="match status" value="1"/>
</dbReference>
<dbReference type="EMBL" id="PFMR01000301">
    <property type="protein sequence ID" value="PIZ14787.1"/>
    <property type="molecule type" value="Genomic_DNA"/>
</dbReference>
<dbReference type="Proteomes" id="UP000229307">
    <property type="component" value="Unassembled WGS sequence"/>
</dbReference>
<dbReference type="Gene3D" id="1.10.10.10">
    <property type="entry name" value="Winged helix-like DNA-binding domain superfamily/Winged helix DNA-binding domain"/>
    <property type="match status" value="1"/>
</dbReference>
<gene>
    <name evidence="1" type="ORF">COY52_10995</name>
</gene>
<dbReference type="SUPFAM" id="SSF46785">
    <property type="entry name" value="Winged helix' DNA-binding domain"/>
    <property type="match status" value="1"/>
</dbReference>
<dbReference type="GO" id="GO:0005829">
    <property type="term" value="C:cytosol"/>
    <property type="evidence" value="ECO:0007669"/>
    <property type="project" value="TreeGrafter"/>
</dbReference>
<evidence type="ECO:0000313" key="2">
    <source>
        <dbReference type="Proteomes" id="UP000229307"/>
    </source>
</evidence>
<comment type="caution">
    <text evidence="1">The sequence shown here is derived from an EMBL/GenBank/DDBJ whole genome shotgun (WGS) entry which is preliminary data.</text>
</comment>
<dbReference type="PANTHER" id="PTHR33221">
    <property type="entry name" value="WINGED HELIX-TURN-HELIX TRANSCRIPTIONAL REGULATOR, RRF2 FAMILY"/>
    <property type="match status" value="1"/>
</dbReference>
<organism evidence="1 2">
    <name type="scientific">Candidatus Desantisbacteria bacterium CG_4_10_14_0_8_um_filter_48_22</name>
    <dbReference type="NCBI Taxonomy" id="1974543"/>
    <lineage>
        <taxon>Bacteria</taxon>
        <taxon>Candidatus Desantisiibacteriota</taxon>
    </lineage>
</organism>
<name>A0A2M7S5H2_9BACT</name>
<evidence type="ECO:0008006" key="3">
    <source>
        <dbReference type="Google" id="ProtNLM"/>
    </source>
</evidence>
<sequence length="173" mass="20246">MQNCKKIKKIIKYLTNLGGYAIIYAKVIKMKISSRFDYAISCILRVADKYNEGPVKASEAAEKEKLKEDYVEQLFRAMRKKDILKSIRGPGGGYVLSRPSSHINCKDIMEAIEKNTFETVCFREKGRRNKCIHRNNCRIRSVWLEIKDGIEALFKRYDVGTLLRMRRTEKNWN</sequence>
<proteinExistence type="predicted"/>
<reference evidence="2" key="1">
    <citation type="submission" date="2017-09" db="EMBL/GenBank/DDBJ databases">
        <title>Depth-based differentiation of microbial function through sediment-hosted aquifers and enrichment of novel symbionts in the deep terrestrial subsurface.</title>
        <authorList>
            <person name="Probst A.J."/>
            <person name="Ladd B."/>
            <person name="Jarett J.K."/>
            <person name="Geller-Mcgrath D.E."/>
            <person name="Sieber C.M.K."/>
            <person name="Emerson J.B."/>
            <person name="Anantharaman K."/>
            <person name="Thomas B.C."/>
            <person name="Malmstrom R."/>
            <person name="Stieglmeier M."/>
            <person name="Klingl A."/>
            <person name="Woyke T."/>
            <person name="Ryan C.M."/>
            <person name="Banfield J.F."/>
        </authorList>
    </citation>
    <scope>NUCLEOTIDE SEQUENCE [LARGE SCALE GENOMIC DNA]</scope>
</reference>
<dbReference type="PROSITE" id="PS51197">
    <property type="entry name" value="HTH_RRF2_2"/>
    <property type="match status" value="1"/>
</dbReference>
<dbReference type="InterPro" id="IPR036388">
    <property type="entry name" value="WH-like_DNA-bd_sf"/>
</dbReference>
<dbReference type="InterPro" id="IPR000944">
    <property type="entry name" value="Tscrpt_reg_Rrf2"/>
</dbReference>
<dbReference type="Pfam" id="PF02082">
    <property type="entry name" value="Rrf2"/>
    <property type="match status" value="1"/>
</dbReference>
<evidence type="ECO:0000313" key="1">
    <source>
        <dbReference type="EMBL" id="PIZ14787.1"/>
    </source>
</evidence>
<dbReference type="InterPro" id="IPR036390">
    <property type="entry name" value="WH_DNA-bd_sf"/>
</dbReference>
<dbReference type="NCBIfam" id="TIGR00738">
    <property type="entry name" value="rrf2_super"/>
    <property type="match status" value="1"/>
</dbReference>